<keyword evidence="3" id="KW-0328">Glycosyltransferase</keyword>
<organism evidence="3 4">
    <name type="scientific">Mytilus edulis</name>
    <name type="common">Blue mussel</name>
    <dbReference type="NCBI Taxonomy" id="6550"/>
    <lineage>
        <taxon>Eukaryota</taxon>
        <taxon>Metazoa</taxon>
        <taxon>Spiralia</taxon>
        <taxon>Lophotrochozoa</taxon>
        <taxon>Mollusca</taxon>
        <taxon>Bivalvia</taxon>
        <taxon>Autobranchia</taxon>
        <taxon>Pteriomorphia</taxon>
        <taxon>Mytilida</taxon>
        <taxon>Mytiloidea</taxon>
        <taxon>Mytilidae</taxon>
        <taxon>Mytilinae</taxon>
        <taxon>Mytilus</taxon>
    </lineage>
</organism>
<dbReference type="InterPro" id="IPR029044">
    <property type="entry name" value="Nucleotide-diphossugar_trans"/>
</dbReference>
<evidence type="ECO:0000256" key="1">
    <source>
        <dbReference type="ARBA" id="ARBA00022679"/>
    </source>
</evidence>
<keyword evidence="4" id="KW-1185">Reference proteome</keyword>
<dbReference type="Pfam" id="PF04488">
    <property type="entry name" value="Gly_transf_sug"/>
    <property type="match status" value="1"/>
</dbReference>
<dbReference type="SUPFAM" id="SSF53448">
    <property type="entry name" value="Nucleotide-diphospho-sugar transferases"/>
    <property type="match status" value="1"/>
</dbReference>
<name>A0A8S3RTP7_MYTED</name>
<keyword evidence="2" id="KW-0472">Membrane</keyword>
<dbReference type="GO" id="GO:0103064">
    <property type="term" value="F:inositol phosphorylceramide mannosyltransferase activity"/>
    <property type="evidence" value="ECO:0007669"/>
    <property type="project" value="UniProtKB-EC"/>
</dbReference>
<evidence type="ECO:0000256" key="2">
    <source>
        <dbReference type="SAM" id="Phobius"/>
    </source>
</evidence>
<keyword evidence="1 3" id="KW-0808">Transferase</keyword>
<dbReference type="PANTHER" id="PTHR32385">
    <property type="entry name" value="MANNOSYL PHOSPHORYLINOSITOL CERAMIDE SYNTHASE"/>
    <property type="match status" value="1"/>
</dbReference>
<evidence type="ECO:0000313" key="4">
    <source>
        <dbReference type="Proteomes" id="UP000683360"/>
    </source>
</evidence>
<gene>
    <name evidence="3" type="ORF">MEDL_24196</name>
</gene>
<proteinExistence type="predicted"/>
<reference evidence="3" key="1">
    <citation type="submission" date="2021-03" db="EMBL/GenBank/DDBJ databases">
        <authorList>
            <person name="Bekaert M."/>
        </authorList>
    </citation>
    <scope>NUCLEOTIDE SEQUENCE</scope>
</reference>
<dbReference type="EMBL" id="CAJPWZ010001220">
    <property type="protein sequence ID" value="CAG2210112.1"/>
    <property type="molecule type" value="Genomic_DNA"/>
</dbReference>
<feature type="transmembrane region" description="Helical" evidence="2">
    <location>
        <begin position="303"/>
        <end position="320"/>
    </location>
</feature>
<sequence>MDNSMMLPTRSYYDVFEDMMRKASVTRILKRLKIFIGILICIAITLLMLIISSILRFNWKVKMSEAPKQLSVHPLSETTVNGIPLIIHQTWKSKNVPDKWKDAQASWTNQSVIYPLKRKYNEFVYMLWTDKMLDTFIKEKYPWFYNAFHSYHFPISRTDAGRYFLLYHYGGVYSDLDIGCNNQSIRKILSSIEGHEGVGVMEVRPYGFSLEVLISAKGHPFMKSVISGLIPAQARHPIPYLTVLLSAGPLYFTAKYGLYKNKHEIHIVSPALYEGKYFKHYHGGSWHSWDGELIWWFYNHGPLFLKLIILAAIIFVLVTLKNNNTFVGKRRNSHIS</sequence>
<accession>A0A8S3RTP7</accession>
<dbReference type="Proteomes" id="UP000683360">
    <property type="component" value="Unassembled WGS sequence"/>
</dbReference>
<keyword evidence="2" id="KW-0812">Transmembrane</keyword>
<protein>
    <submittedName>
        <fullName evidence="3">CSG1</fullName>
        <ecNumber evidence="3">2.4.1.370</ecNumber>
    </submittedName>
</protein>
<comment type="caution">
    <text evidence="3">The sequence shown here is derived from an EMBL/GenBank/DDBJ whole genome shotgun (WGS) entry which is preliminary data.</text>
</comment>
<dbReference type="InterPro" id="IPR051706">
    <property type="entry name" value="Glycosyltransferase_domain"/>
</dbReference>
<dbReference type="GO" id="GO:0051999">
    <property type="term" value="P:mannosyl-inositol phosphorylceramide biosynthetic process"/>
    <property type="evidence" value="ECO:0007669"/>
    <property type="project" value="TreeGrafter"/>
</dbReference>
<evidence type="ECO:0000313" key="3">
    <source>
        <dbReference type="EMBL" id="CAG2210112.1"/>
    </source>
</evidence>
<keyword evidence="2" id="KW-1133">Transmembrane helix</keyword>
<dbReference type="OrthoDB" id="10020246at2759"/>
<dbReference type="PANTHER" id="PTHR32385:SF15">
    <property type="entry name" value="INOSITOL PHOSPHOCERAMIDE MANNOSYLTRANSFERASE 1"/>
    <property type="match status" value="1"/>
</dbReference>
<dbReference type="Gene3D" id="3.90.550.20">
    <property type="match status" value="1"/>
</dbReference>
<dbReference type="EC" id="2.4.1.370" evidence="3"/>
<dbReference type="AlphaFoldDB" id="A0A8S3RTP7"/>
<dbReference type="InterPro" id="IPR007577">
    <property type="entry name" value="GlycoTrfase_DXD_sugar-bd_CS"/>
</dbReference>
<feature type="transmembrane region" description="Helical" evidence="2">
    <location>
        <begin position="34"/>
        <end position="55"/>
    </location>
</feature>
<dbReference type="GO" id="GO:0016020">
    <property type="term" value="C:membrane"/>
    <property type="evidence" value="ECO:0007669"/>
    <property type="project" value="GOC"/>
</dbReference>